<dbReference type="InterPro" id="IPR001128">
    <property type="entry name" value="Cyt_P450"/>
</dbReference>
<comment type="cofactor">
    <cofactor evidence="1">
        <name>heme</name>
        <dbReference type="ChEBI" id="CHEBI:30413"/>
    </cofactor>
</comment>
<dbReference type="GO" id="GO:0004497">
    <property type="term" value="F:monooxygenase activity"/>
    <property type="evidence" value="ECO:0007669"/>
    <property type="project" value="UniProtKB-KW"/>
</dbReference>
<proteinExistence type="inferred from homology"/>
<dbReference type="InterPro" id="IPR036396">
    <property type="entry name" value="Cyt_P450_sf"/>
</dbReference>
<dbReference type="Pfam" id="PF00067">
    <property type="entry name" value="p450"/>
    <property type="match status" value="1"/>
</dbReference>
<keyword evidence="13" id="KW-1185">Reference proteome</keyword>
<keyword evidence="11" id="KW-0472">Membrane</keyword>
<keyword evidence="6" id="KW-0479">Metal-binding</keyword>
<protein>
    <recommendedName>
        <fullName evidence="14">Cytochrome P450</fullName>
    </recommendedName>
</protein>
<keyword evidence="10" id="KW-0503">Monooxygenase</keyword>
<evidence type="ECO:0000313" key="13">
    <source>
        <dbReference type="Proteomes" id="UP001187192"/>
    </source>
</evidence>
<organism evidence="12 13">
    <name type="scientific">Ficus carica</name>
    <name type="common">Common fig</name>
    <dbReference type="NCBI Taxonomy" id="3494"/>
    <lineage>
        <taxon>Eukaryota</taxon>
        <taxon>Viridiplantae</taxon>
        <taxon>Streptophyta</taxon>
        <taxon>Embryophyta</taxon>
        <taxon>Tracheophyta</taxon>
        <taxon>Spermatophyta</taxon>
        <taxon>Magnoliopsida</taxon>
        <taxon>eudicotyledons</taxon>
        <taxon>Gunneridae</taxon>
        <taxon>Pentapetalae</taxon>
        <taxon>rosids</taxon>
        <taxon>fabids</taxon>
        <taxon>Rosales</taxon>
        <taxon>Moraceae</taxon>
        <taxon>Ficeae</taxon>
        <taxon>Ficus</taxon>
    </lineage>
</organism>
<dbReference type="GO" id="GO:0016705">
    <property type="term" value="F:oxidoreductase activity, acting on paired donors, with incorporation or reduction of molecular oxygen"/>
    <property type="evidence" value="ECO:0007669"/>
    <property type="project" value="InterPro"/>
</dbReference>
<evidence type="ECO:0000256" key="10">
    <source>
        <dbReference type="ARBA" id="ARBA00023033"/>
    </source>
</evidence>
<accession>A0AA88DE56</accession>
<evidence type="ECO:0000256" key="11">
    <source>
        <dbReference type="ARBA" id="ARBA00023136"/>
    </source>
</evidence>
<comment type="similarity">
    <text evidence="3">Belongs to the cytochrome P450 family.</text>
</comment>
<dbReference type="Gene3D" id="1.20.930.50">
    <property type="match status" value="1"/>
</dbReference>
<keyword evidence="8" id="KW-0560">Oxidoreductase</keyword>
<keyword evidence="7" id="KW-1133">Transmembrane helix</keyword>
<dbReference type="GO" id="GO:0005506">
    <property type="term" value="F:iron ion binding"/>
    <property type="evidence" value="ECO:0007669"/>
    <property type="project" value="InterPro"/>
</dbReference>
<sequence>MTKEFMNLAQMPKLLASNFADYGGADIAFAFSPYGQYWRQMRKVCILELLSNKRVQSFSFIRVEERTRCFSIDISSQRRDLLAGGFDLADLYPWKAFLHWISRMRVKLEKIHRKTDKVPQVIVNTHMAQLREESSDLQGEPGNKEDLVDVQLRLQKSGSLEIPLTSDIIKAVITSDPFGWREKWREGKGWKYRVNLMFGWREERMEVRDGGMSFLLGPTKDIFSGGTDTASTTVEWAMEEMMKNPRMMKKAQAEIRQVLKGKKKVLKSNIQELTYLKSVIKETLRLHPPAPLLLPRESREPCRINGYEVPMGTKVIVNAWAIGRDPKYYDPESIVPERFVGNSMD</sequence>
<evidence type="ECO:0000256" key="5">
    <source>
        <dbReference type="ARBA" id="ARBA00022692"/>
    </source>
</evidence>
<evidence type="ECO:0000256" key="6">
    <source>
        <dbReference type="ARBA" id="ARBA00022723"/>
    </source>
</evidence>
<reference evidence="12" key="1">
    <citation type="submission" date="2023-07" db="EMBL/GenBank/DDBJ databases">
        <title>draft genome sequence of fig (Ficus carica).</title>
        <authorList>
            <person name="Takahashi T."/>
            <person name="Nishimura K."/>
        </authorList>
    </citation>
    <scope>NUCLEOTIDE SEQUENCE</scope>
</reference>
<name>A0AA88DE56_FICCA</name>
<dbReference type="EMBL" id="BTGU01000043">
    <property type="protein sequence ID" value="GMN52886.1"/>
    <property type="molecule type" value="Genomic_DNA"/>
</dbReference>
<dbReference type="Proteomes" id="UP001187192">
    <property type="component" value="Unassembled WGS sequence"/>
</dbReference>
<evidence type="ECO:0000256" key="7">
    <source>
        <dbReference type="ARBA" id="ARBA00022989"/>
    </source>
</evidence>
<comment type="caution">
    <text evidence="12">The sequence shown here is derived from an EMBL/GenBank/DDBJ whole genome shotgun (WGS) entry which is preliminary data.</text>
</comment>
<dbReference type="PANTHER" id="PTHR47953">
    <property type="entry name" value="OS08G0105600 PROTEIN"/>
    <property type="match status" value="1"/>
</dbReference>
<dbReference type="AlphaFoldDB" id="A0AA88DE56"/>
<evidence type="ECO:0008006" key="14">
    <source>
        <dbReference type="Google" id="ProtNLM"/>
    </source>
</evidence>
<evidence type="ECO:0000256" key="8">
    <source>
        <dbReference type="ARBA" id="ARBA00023002"/>
    </source>
</evidence>
<evidence type="ECO:0000256" key="2">
    <source>
        <dbReference type="ARBA" id="ARBA00004167"/>
    </source>
</evidence>
<gene>
    <name evidence="12" type="ORF">TIFTF001_022037</name>
</gene>
<evidence type="ECO:0000256" key="9">
    <source>
        <dbReference type="ARBA" id="ARBA00023004"/>
    </source>
</evidence>
<dbReference type="InterPro" id="IPR052306">
    <property type="entry name" value="CYP450_71D"/>
</dbReference>
<evidence type="ECO:0000256" key="1">
    <source>
        <dbReference type="ARBA" id="ARBA00001971"/>
    </source>
</evidence>
<evidence type="ECO:0000313" key="12">
    <source>
        <dbReference type="EMBL" id="GMN52886.1"/>
    </source>
</evidence>
<dbReference type="SUPFAM" id="SSF48264">
    <property type="entry name" value="Cytochrome P450"/>
    <property type="match status" value="1"/>
</dbReference>
<dbReference type="GO" id="GO:0016020">
    <property type="term" value="C:membrane"/>
    <property type="evidence" value="ECO:0007669"/>
    <property type="project" value="UniProtKB-SubCell"/>
</dbReference>
<dbReference type="GO" id="GO:0020037">
    <property type="term" value="F:heme binding"/>
    <property type="evidence" value="ECO:0007669"/>
    <property type="project" value="InterPro"/>
</dbReference>
<dbReference type="PANTHER" id="PTHR47953:SF19">
    <property type="entry name" value="OS06G0641600 PROTEIN"/>
    <property type="match status" value="1"/>
</dbReference>
<dbReference type="PRINTS" id="PR00385">
    <property type="entry name" value="P450"/>
</dbReference>
<keyword evidence="5" id="KW-0812">Transmembrane</keyword>
<evidence type="ECO:0000256" key="3">
    <source>
        <dbReference type="ARBA" id="ARBA00010617"/>
    </source>
</evidence>
<evidence type="ECO:0000256" key="4">
    <source>
        <dbReference type="ARBA" id="ARBA00022617"/>
    </source>
</evidence>
<comment type="subcellular location">
    <subcellularLocation>
        <location evidence="2">Membrane</location>
        <topology evidence="2">Single-pass membrane protein</topology>
    </subcellularLocation>
</comment>
<dbReference type="Gene3D" id="1.10.630.10">
    <property type="entry name" value="Cytochrome P450"/>
    <property type="match status" value="1"/>
</dbReference>
<keyword evidence="4" id="KW-0349">Heme</keyword>
<keyword evidence="9" id="KW-0408">Iron</keyword>